<dbReference type="EMBL" id="QLLL01000002">
    <property type="protein sequence ID" value="RAJ08547.1"/>
    <property type="molecule type" value="Genomic_DNA"/>
</dbReference>
<dbReference type="GO" id="GO:0016787">
    <property type="term" value="F:hydrolase activity"/>
    <property type="evidence" value="ECO:0007669"/>
    <property type="project" value="UniProtKB-KW"/>
</dbReference>
<dbReference type="PANTHER" id="PTHR43798:SF31">
    <property type="entry name" value="AB HYDROLASE SUPERFAMILY PROTEIN YCLE"/>
    <property type="match status" value="1"/>
</dbReference>
<protein>
    <submittedName>
        <fullName evidence="3">Pimeloyl-ACP methyl ester carboxylesterase</fullName>
    </submittedName>
</protein>
<comment type="caution">
    <text evidence="3">The sequence shown here is derived from an EMBL/GenBank/DDBJ whole genome shotgun (WGS) entry which is preliminary data.</text>
</comment>
<evidence type="ECO:0000313" key="4">
    <source>
        <dbReference type="Proteomes" id="UP000249547"/>
    </source>
</evidence>
<dbReference type="InterPro" id="IPR050266">
    <property type="entry name" value="AB_hydrolase_sf"/>
</dbReference>
<proteinExistence type="predicted"/>
<dbReference type="InterPro" id="IPR029058">
    <property type="entry name" value="AB_hydrolase_fold"/>
</dbReference>
<dbReference type="InterPro" id="IPR000073">
    <property type="entry name" value="AB_hydrolase_1"/>
</dbReference>
<evidence type="ECO:0000313" key="3">
    <source>
        <dbReference type="EMBL" id="RAJ08547.1"/>
    </source>
</evidence>
<sequence>MKMPLLLLHGALGASKQFDDIVTSLHDHYNVHRLNFIGHGDEPLGEESMSIETLTNQLLSYIDEKFLDPIHIFGYSMGGYVALNAALQNDSKIASIQTLGTKFDWNPQSAAKEVKSLDAEFLMAKAPAFVDHLRVLHGEQWRNLLSNTALLMLALGHHPLLTPSTLPQVKIPIRIMVGDHDQMVNLEESIAAFRALQNGSFAALPGTVHKFEKVNNGLLLTLINQWMNDVKAMQKLAL</sequence>
<accession>A0A327R3T9</accession>
<evidence type="ECO:0000256" key="1">
    <source>
        <dbReference type="ARBA" id="ARBA00022801"/>
    </source>
</evidence>
<feature type="domain" description="AB hydrolase-1" evidence="2">
    <location>
        <begin position="4"/>
        <end position="106"/>
    </location>
</feature>
<organism evidence="3 4">
    <name type="scientific">Chitinophaga skermanii</name>
    <dbReference type="NCBI Taxonomy" id="331697"/>
    <lineage>
        <taxon>Bacteria</taxon>
        <taxon>Pseudomonadati</taxon>
        <taxon>Bacteroidota</taxon>
        <taxon>Chitinophagia</taxon>
        <taxon>Chitinophagales</taxon>
        <taxon>Chitinophagaceae</taxon>
        <taxon>Chitinophaga</taxon>
    </lineage>
</organism>
<evidence type="ECO:0000259" key="2">
    <source>
        <dbReference type="Pfam" id="PF00561"/>
    </source>
</evidence>
<name>A0A327R3T9_9BACT</name>
<dbReference type="Proteomes" id="UP000249547">
    <property type="component" value="Unassembled WGS sequence"/>
</dbReference>
<keyword evidence="4" id="KW-1185">Reference proteome</keyword>
<dbReference type="SUPFAM" id="SSF53474">
    <property type="entry name" value="alpha/beta-Hydrolases"/>
    <property type="match status" value="1"/>
</dbReference>
<dbReference type="Pfam" id="PF00561">
    <property type="entry name" value="Abhydrolase_1"/>
    <property type="match status" value="1"/>
</dbReference>
<dbReference type="OrthoDB" id="9791779at2"/>
<dbReference type="PANTHER" id="PTHR43798">
    <property type="entry name" value="MONOACYLGLYCEROL LIPASE"/>
    <property type="match status" value="1"/>
</dbReference>
<dbReference type="GO" id="GO:0016020">
    <property type="term" value="C:membrane"/>
    <property type="evidence" value="ECO:0007669"/>
    <property type="project" value="TreeGrafter"/>
</dbReference>
<gene>
    <name evidence="3" type="ORF">LX64_01200</name>
</gene>
<dbReference type="RefSeq" id="WP_111596687.1">
    <property type="nucleotide sequence ID" value="NZ_QLLL01000002.1"/>
</dbReference>
<dbReference type="AlphaFoldDB" id="A0A327R3T9"/>
<reference evidence="3 4" key="1">
    <citation type="submission" date="2018-06" db="EMBL/GenBank/DDBJ databases">
        <title>Genomic Encyclopedia of Archaeal and Bacterial Type Strains, Phase II (KMG-II): from individual species to whole genera.</title>
        <authorList>
            <person name="Goeker M."/>
        </authorList>
    </citation>
    <scope>NUCLEOTIDE SEQUENCE [LARGE SCALE GENOMIC DNA]</scope>
    <source>
        <strain evidence="3 4">DSM 23857</strain>
    </source>
</reference>
<keyword evidence="1" id="KW-0378">Hydrolase</keyword>
<dbReference type="Gene3D" id="3.40.50.1820">
    <property type="entry name" value="alpha/beta hydrolase"/>
    <property type="match status" value="1"/>
</dbReference>